<dbReference type="Proteomes" id="UP000294692">
    <property type="component" value="Unassembled WGS sequence"/>
</dbReference>
<keyword evidence="1" id="KW-1133">Transmembrane helix</keyword>
<feature type="transmembrane region" description="Helical" evidence="1">
    <location>
        <begin position="32"/>
        <end position="53"/>
    </location>
</feature>
<name>A0A4R3UV73_9BURK</name>
<accession>A0A4R3UV73</accession>
<keyword evidence="1" id="KW-0472">Membrane</keyword>
<keyword evidence="3" id="KW-1185">Reference proteome</keyword>
<dbReference type="OrthoDB" id="8637384at2"/>
<dbReference type="EMBL" id="SMBX01000010">
    <property type="protein sequence ID" value="TCU93894.1"/>
    <property type="molecule type" value="Genomic_DNA"/>
</dbReference>
<reference evidence="2 3" key="1">
    <citation type="submission" date="2019-03" db="EMBL/GenBank/DDBJ databases">
        <title>Genomic Encyclopedia of Type Strains, Phase IV (KMG-IV): sequencing the most valuable type-strain genomes for metagenomic binning, comparative biology and taxonomic classification.</title>
        <authorList>
            <person name="Goeker M."/>
        </authorList>
    </citation>
    <scope>NUCLEOTIDE SEQUENCE [LARGE SCALE GENOMIC DNA]</scope>
    <source>
        <strain evidence="2 3">DSM 100048</strain>
    </source>
</reference>
<protein>
    <submittedName>
        <fullName evidence="2">Uncharacterized protein</fullName>
    </submittedName>
</protein>
<sequence length="95" mass="10189">MSYDSFFMALAFVVLTAIAGGWAASRASTIRASLTACLLLGAVLAAIILFLAQSVQTDGFIGLIVIATFMFSSVIAFSASLVMRRVRDRRHHPHA</sequence>
<dbReference type="AlphaFoldDB" id="A0A4R3UV73"/>
<organism evidence="2 3">
    <name type="scientific">Paracandidimonas soli</name>
    <dbReference type="NCBI Taxonomy" id="1917182"/>
    <lineage>
        <taxon>Bacteria</taxon>
        <taxon>Pseudomonadati</taxon>
        <taxon>Pseudomonadota</taxon>
        <taxon>Betaproteobacteria</taxon>
        <taxon>Burkholderiales</taxon>
        <taxon>Alcaligenaceae</taxon>
        <taxon>Paracandidimonas</taxon>
    </lineage>
</organism>
<proteinExistence type="predicted"/>
<gene>
    <name evidence="2" type="ORF">EV686_11061</name>
</gene>
<feature type="transmembrane region" description="Helical" evidence="1">
    <location>
        <begin position="59"/>
        <end position="82"/>
    </location>
</feature>
<comment type="caution">
    <text evidence="2">The sequence shown here is derived from an EMBL/GenBank/DDBJ whole genome shotgun (WGS) entry which is preliminary data.</text>
</comment>
<feature type="transmembrane region" description="Helical" evidence="1">
    <location>
        <begin position="6"/>
        <end position="25"/>
    </location>
</feature>
<dbReference type="RefSeq" id="WP_132477935.1">
    <property type="nucleotide sequence ID" value="NZ_JBHRVM010000001.1"/>
</dbReference>
<keyword evidence="1" id="KW-0812">Transmembrane</keyword>
<evidence type="ECO:0000256" key="1">
    <source>
        <dbReference type="SAM" id="Phobius"/>
    </source>
</evidence>
<evidence type="ECO:0000313" key="2">
    <source>
        <dbReference type="EMBL" id="TCU93894.1"/>
    </source>
</evidence>
<evidence type="ECO:0000313" key="3">
    <source>
        <dbReference type="Proteomes" id="UP000294692"/>
    </source>
</evidence>